<evidence type="ECO:0000256" key="11">
    <source>
        <dbReference type="ARBA" id="ARBA00023157"/>
    </source>
</evidence>
<evidence type="ECO:0000256" key="14">
    <source>
        <dbReference type="SAM" id="MobiDB-lite"/>
    </source>
</evidence>
<evidence type="ECO:0000256" key="12">
    <source>
        <dbReference type="ARBA" id="ARBA00023180"/>
    </source>
</evidence>
<keyword evidence="9" id="KW-0408">Iron</keyword>
<dbReference type="PANTHER" id="PTHR37928:SF2">
    <property type="entry name" value="GPI ANCHORED CFEM DOMAIN PROTEIN (AFU_ORTHOLOGUE AFUA_6G10580)"/>
    <property type="match status" value="1"/>
</dbReference>
<dbReference type="PROSITE" id="PS52012">
    <property type="entry name" value="CFEM"/>
    <property type="match status" value="1"/>
</dbReference>
<name>A0A4R0RFH6_9APHY</name>
<proteinExistence type="inferred from homology"/>
<comment type="similarity">
    <text evidence="3">Belongs to the RBT5 family.</text>
</comment>
<dbReference type="InterPro" id="IPR008427">
    <property type="entry name" value="Extracellular_membr_CFEM_dom"/>
</dbReference>
<keyword evidence="18" id="KW-1185">Reference proteome</keyword>
<dbReference type="GO" id="GO:0005886">
    <property type="term" value="C:plasma membrane"/>
    <property type="evidence" value="ECO:0007669"/>
    <property type="project" value="UniProtKB-SubCell"/>
</dbReference>
<reference evidence="17 18" key="1">
    <citation type="submission" date="2018-11" db="EMBL/GenBank/DDBJ databases">
        <title>Genome assembly of Steccherinum ochraceum LE-BIN_3174, the white-rot fungus of the Steccherinaceae family (The Residual Polyporoid clade, Polyporales, Basidiomycota).</title>
        <authorList>
            <person name="Fedorova T.V."/>
            <person name="Glazunova O.A."/>
            <person name="Landesman E.O."/>
            <person name="Moiseenko K.V."/>
            <person name="Psurtseva N.V."/>
            <person name="Savinova O.S."/>
            <person name="Shakhova N.V."/>
            <person name="Tyazhelova T.V."/>
            <person name="Vasina D.V."/>
        </authorList>
    </citation>
    <scope>NUCLEOTIDE SEQUENCE [LARGE SCALE GENOMIC DNA]</scope>
    <source>
        <strain evidence="17 18">LE-BIN_3174</strain>
    </source>
</reference>
<dbReference type="OrthoDB" id="3065412at2759"/>
<evidence type="ECO:0000256" key="13">
    <source>
        <dbReference type="ARBA" id="ARBA00023288"/>
    </source>
</evidence>
<dbReference type="InterPro" id="IPR051735">
    <property type="entry name" value="CFEM_domain"/>
</dbReference>
<comment type="subcellular location">
    <subcellularLocation>
        <location evidence="1">Cell membrane</location>
        <topology evidence="1">Lipid-anchor</topology>
        <topology evidence="1">GPI-anchor</topology>
    </subcellularLocation>
    <subcellularLocation>
        <location evidence="2">Secreted</location>
    </subcellularLocation>
</comment>
<evidence type="ECO:0000256" key="15">
    <source>
        <dbReference type="SAM" id="SignalP"/>
    </source>
</evidence>
<dbReference type="GO" id="GO:0005576">
    <property type="term" value="C:extracellular region"/>
    <property type="evidence" value="ECO:0007669"/>
    <property type="project" value="UniProtKB-SubCell"/>
</dbReference>
<keyword evidence="8 15" id="KW-0732">Signal</keyword>
<keyword evidence="5" id="KW-0964">Secreted</keyword>
<gene>
    <name evidence="17" type="ORF">EIP91_005418</name>
</gene>
<organism evidence="17 18">
    <name type="scientific">Steccherinum ochraceum</name>
    <dbReference type="NCBI Taxonomy" id="92696"/>
    <lineage>
        <taxon>Eukaryota</taxon>
        <taxon>Fungi</taxon>
        <taxon>Dikarya</taxon>
        <taxon>Basidiomycota</taxon>
        <taxon>Agaricomycotina</taxon>
        <taxon>Agaricomycetes</taxon>
        <taxon>Polyporales</taxon>
        <taxon>Steccherinaceae</taxon>
        <taxon>Steccherinum</taxon>
    </lineage>
</organism>
<keyword evidence="10" id="KW-0472">Membrane</keyword>
<dbReference type="PANTHER" id="PTHR37928">
    <property type="entry name" value="CFEM DOMAIN PROTEIN (AFU_ORTHOLOGUE AFUA_6G14090)"/>
    <property type="match status" value="1"/>
</dbReference>
<feature type="domain" description="CFEM" evidence="16">
    <location>
        <begin position="1"/>
        <end position="114"/>
    </location>
</feature>
<evidence type="ECO:0000256" key="7">
    <source>
        <dbReference type="ARBA" id="ARBA00022723"/>
    </source>
</evidence>
<evidence type="ECO:0000313" key="18">
    <source>
        <dbReference type="Proteomes" id="UP000292702"/>
    </source>
</evidence>
<evidence type="ECO:0000313" key="17">
    <source>
        <dbReference type="EMBL" id="TCD63419.1"/>
    </source>
</evidence>
<keyword evidence="11" id="KW-1015">Disulfide bond</keyword>
<dbReference type="Proteomes" id="UP000292702">
    <property type="component" value="Unassembled WGS sequence"/>
</dbReference>
<keyword evidence="12" id="KW-0325">Glycoprotein</keyword>
<feature type="signal peptide" evidence="15">
    <location>
        <begin position="1"/>
        <end position="18"/>
    </location>
</feature>
<keyword evidence="6" id="KW-0349">Heme</keyword>
<evidence type="ECO:0000256" key="10">
    <source>
        <dbReference type="ARBA" id="ARBA00023136"/>
    </source>
</evidence>
<evidence type="ECO:0000259" key="16">
    <source>
        <dbReference type="PROSITE" id="PS52012"/>
    </source>
</evidence>
<feature type="region of interest" description="Disordered" evidence="14">
    <location>
        <begin position="92"/>
        <end position="155"/>
    </location>
</feature>
<dbReference type="GO" id="GO:0046872">
    <property type="term" value="F:metal ion binding"/>
    <property type="evidence" value="ECO:0007669"/>
    <property type="project" value="UniProtKB-KW"/>
</dbReference>
<dbReference type="SMART" id="SM00747">
    <property type="entry name" value="CFEM"/>
    <property type="match status" value="1"/>
</dbReference>
<comment type="caution">
    <text evidence="17">The sequence shown here is derived from an EMBL/GenBank/DDBJ whole genome shotgun (WGS) entry which is preliminary data.</text>
</comment>
<accession>A0A4R0RFH6</accession>
<dbReference type="AlphaFoldDB" id="A0A4R0RFH6"/>
<dbReference type="Pfam" id="PF05730">
    <property type="entry name" value="CFEM"/>
    <property type="match status" value="1"/>
</dbReference>
<feature type="compositionally biased region" description="Low complexity" evidence="14">
    <location>
        <begin position="102"/>
        <end position="141"/>
    </location>
</feature>
<keyword evidence="13" id="KW-0449">Lipoprotein</keyword>
<sequence>MRATTVFVALAAAASVSAGNIFRRQYPDCATPCIQNAQTGNCFSDDLNCLCKSQDFISSTTSCIIASCSASDAVKAEAVAQGFCETVGVTLTSQPSNQPTGAPSNTDSNTAASNTNTAASSSSSPSPTSSSATPSDTAAAAPSPPAQQQGSGAMRTSHGVNAVLALGVVGAGALLL</sequence>
<evidence type="ECO:0000256" key="4">
    <source>
        <dbReference type="ARBA" id="ARBA00022475"/>
    </source>
</evidence>
<keyword evidence="7" id="KW-0479">Metal-binding</keyword>
<evidence type="ECO:0000256" key="2">
    <source>
        <dbReference type="ARBA" id="ARBA00004613"/>
    </source>
</evidence>
<evidence type="ECO:0000256" key="5">
    <source>
        <dbReference type="ARBA" id="ARBA00022525"/>
    </source>
</evidence>
<protein>
    <recommendedName>
        <fullName evidence="16">CFEM domain-containing protein</fullName>
    </recommendedName>
</protein>
<evidence type="ECO:0000256" key="1">
    <source>
        <dbReference type="ARBA" id="ARBA00004609"/>
    </source>
</evidence>
<keyword evidence="4" id="KW-1003">Cell membrane</keyword>
<feature type="compositionally biased region" description="Polar residues" evidence="14">
    <location>
        <begin position="92"/>
        <end position="101"/>
    </location>
</feature>
<evidence type="ECO:0000256" key="9">
    <source>
        <dbReference type="ARBA" id="ARBA00023004"/>
    </source>
</evidence>
<feature type="chain" id="PRO_5020817583" description="CFEM domain-containing protein" evidence="15">
    <location>
        <begin position="19"/>
        <end position="176"/>
    </location>
</feature>
<evidence type="ECO:0000256" key="3">
    <source>
        <dbReference type="ARBA" id="ARBA00010031"/>
    </source>
</evidence>
<evidence type="ECO:0000256" key="6">
    <source>
        <dbReference type="ARBA" id="ARBA00022617"/>
    </source>
</evidence>
<dbReference type="STRING" id="92696.A0A4R0RFH6"/>
<dbReference type="EMBL" id="RWJN01000299">
    <property type="protein sequence ID" value="TCD63419.1"/>
    <property type="molecule type" value="Genomic_DNA"/>
</dbReference>
<evidence type="ECO:0000256" key="8">
    <source>
        <dbReference type="ARBA" id="ARBA00022729"/>
    </source>
</evidence>